<feature type="domain" description="Glycoside hydrolase family 3 C-terminal" evidence="3">
    <location>
        <begin position="2"/>
        <end position="87"/>
    </location>
</feature>
<proteinExistence type="inferred from homology"/>
<comment type="similarity">
    <text evidence="1">Belongs to the glycosyl hydrolase 3 family.</text>
</comment>
<gene>
    <name evidence="4" type="ORF">S01H4_19275</name>
</gene>
<dbReference type="PANTHER" id="PTHR42715:SF3">
    <property type="entry name" value="BETA-GLUCOSIDASE B-RELATED"/>
    <property type="match status" value="1"/>
</dbReference>
<reference evidence="4" key="1">
    <citation type="journal article" date="2014" name="Front. Microbiol.">
        <title>High frequency of phylogenetically diverse reductive dehalogenase-homologous genes in deep subseafloor sedimentary metagenomes.</title>
        <authorList>
            <person name="Kawai M."/>
            <person name="Futagami T."/>
            <person name="Toyoda A."/>
            <person name="Takaki Y."/>
            <person name="Nishi S."/>
            <person name="Hori S."/>
            <person name="Arai W."/>
            <person name="Tsubouchi T."/>
            <person name="Morono Y."/>
            <person name="Uchiyama I."/>
            <person name="Ito T."/>
            <person name="Fujiyama A."/>
            <person name="Inagaki F."/>
            <person name="Takami H."/>
        </authorList>
    </citation>
    <scope>NUCLEOTIDE SEQUENCE</scope>
    <source>
        <strain evidence="4">Expedition CK06-06</strain>
    </source>
</reference>
<dbReference type="Gene3D" id="3.40.50.1700">
    <property type="entry name" value="Glycoside hydrolase family 3 C-terminal domain"/>
    <property type="match status" value="1"/>
</dbReference>
<dbReference type="EMBL" id="BART01008582">
    <property type="protein sequence ID" value="GAG55389.1"/>
    <property type="molecule type" value="Genomic_DNA"/>
</dbReference>
<sequence length="103" mass="11293">SVSKVNQNCIVVLIGGSAIIMEEWEKNVPAIIMAWYSGMEGGNALADIVFGNVNPSGKLPFSIPRDPNNLPFFDADADEIEYGYYHGYTLLDKVNSVTPILKK</sequence>
<dbReference type="InterPro" id="IPR050288">
    <property type="entry name" value="Cellulose_deg_GH3"/>
</dbReference>
<dbReference type="InterPro" id="IPR036881">
    <property type="entry name" value="Glyco_hydro_3_C_sf"/>
</dbReference>
<keyword evidence="2" id="KW-0378">Hydrolase</keyword>
<accession>X0YH86</accession>
<dbReference type="GO" id="GO:0009251">
    <property type="term" value="P:glucan catabolic process"/>
    <property type="evidence" value="ECO:0007669"/>
    <property type="project" value="TreeGrafter"/>
</dbReference>
<dbReference type="SUPFAM" id="SSF52279">
    <property type="entry name" value="Beta-D-glucan exohydrolase, C-terminal domain"/>
    <property type="match status" value="1"/>
</dbReference>
<dbReference type="GO" id="GO:0008422">
    <property type="term" value="F:beta-glucosidase activity"/>
    <property type="evidence" value="ECO:0007669"/>
    <property type="project" value="TreeGrafter"/>
</dbReference>
<evidence type="ECO:0000313" key="4">
    <source>
        <dbReference type="EMBL" id="GAG55389.1"/>
    </source>
</evidence>
<evidence type="ECO:0000259" key="3">
    <source>
        <dbReference type="Pfam" id="PF01915"/>
    </source>
</evidence>
<dbReference type="Pfam" id="PF01915">
    <property type="entry name" value="Glyco_hydro_3_C"/>
    <property type="match status" value="1"/>
</dbReference>
<dbReference type="InterPro" id="IPR002772">
    <property type="entry name" value="Glyco_hydro_3_C"/>
</dbReference>
<organism evidence="4">
    <name type="scientific">marine sediment metagenome</name>
    <dbReference type="NCBI Taxonomy" id="412755"/>
    <lineage>
        <taxon>unclassified sequences</taxon>
        <taxon>metagenomes</taxon>
        <taxon>ecological metagenomes</taxon>
    </lineage>
</organism>
<dbReference type="AlphaFoldDB" id="X0YH86"/>
<feature type="non-terminal residue" evidence="4">
    <location>
        <position position="1"/>
    </location>
</feature>
<comment type="caution">
    <text evidence="4">The sequence shown here is derived from an EMBL/GenBank/DDBJ whole genome shotgun (WGS) entry which is preliminary data.</text>
</comment>
<evidence type="ECO:0000256" key="2">
    <source>
        <dbReference type="ARBA" id="ARBA00022801"/>
    </source>
</evidence>
<name>X0YH86_9ZZZZ</name>
<dbReference type="PANTHER" id="PTHR42715">
    <property type="entry name" value="BETA-GLUCOSIDASE"/>
    <property type="match status" value="1"/>
</dbReference>
<protein>
    <recommendedName>
        <fullName evidence="3">Glycoside hydrolase family 3 C-terminal domain-containing protein</fullName>
    </recommendedName>
</protein>
<evidence type="ECO:0000256" key="1">
    <source>
        <dbReference type="ARBA" id="ARBA00005336"/>
    </source>
</evidence>